<dbReference type="Gene3D" id="1.20.58.760">
    <property type="entry name" value="Peptidase M41"/>
    <property type="match status" value="1"/>
</dbReference>
<protein>
    <recommendedName>
        <fullName evidence="2">Peptidase M41 domain-containing protein</fullName>
    </recommendedName>
</protein>
<dbReference type="GO" id="GO:0004222">
    <property type="term" value="F:metalloendopeptidase activity"/>
    <property type="evidence" value="ECO:0007669"/>
    <property type="project" value="InterPro"/>
</dbReference>
<dbReference type="AlphaFoldDB" id="A0A1B2F4C2"/>
<dbReference type="RefSeq" id="WP_070094542.1">
    <property type="nucleotide sequence ID" value="NZ_CP016634.1"/>
</dbReference>
<proteinExistence type="predicted"/>
<dbReference type="SUPFAM" id="SSF140990">
    <property type="entry name" value="FtsH protease domain-like"/>
    <property type="match status" value="1"/>
</dbReference>
<name>A0A1B2F4C2_PSEPU</name>
<evidence type="ECO:0000313" key="1">
    <source>
        <dbReference type="EMBL" id="ANY87075.1"/>
    </source>
</evidence>
<gene>
    <name evidence="1" type="ORF">IEC33019_1509</name>
</gene>
<organism evidence="1">
    <name type="scientific">Pseudomonas putida</name>
    <name type="common">Arthrobacter siderocapsulatus</name>
    <dbReference type="NCBI Taxonomy" id="303"/>
    <lineage>
        <taxon>Bacteria</taxon>
        <taxon>Pseudomonadati</taxon>
        <taxon>Pseudomonadota</taxon>
        <taxon>Gammaproteobacteria</taxon>
        <taxon>Pseudomonadales</taxon>
        <taxon>Pseudomonadaceae</taxon>
        <taxon>Pseudomonas</taxon>
    </lineage>
</organism>
<dbReference type="GO" id="GO:0006508">
    <property type="term" value="P:proteolysis"/>
    <property type="evidence" value="ECO:0007669"/>
    <property type="project" value="InterPro"/>
</dbReference>
<dbReference type="EMBL" id="CP016634">
    <property type="protein sequence ID" value="ANY87075.1"/>
    <property type="molecule type" value="Genomic_DNA"/>
</dbReference>
<reference evidence="1" key="1">
    <citation type="submission" date="2016-07" db="EMBL/GenBank/DDBJ databases">
        <title>New class B carbapenemase carried by novel plasmid in Pseudomonas putida enviromental strain in eastern Amazonia.</title>
        <authorList>
            <person name="Souza C.O."/>
            <person name="Lima K.V."/>
            <person name="Brasiliense D.M."/>
            <person name="Perez-Chaparro P.J."/>
            <person name="Mamizuka E.M."/>
            <person name="Lima M.O."/>
            <person name="Lima L.N."/>
            <person name="McCulloch J.A."/>
        </authorList>
    </citation>
    <scope>NUCLEOTIDE SEQUENCE [LARGE SCALE GENOMIC DNA]</scope>
    <source>
        <strain evidence="1">IEC33019</strain>
    </source>
</reference>
<dbReference type="GO" id="GO:0005524">
    <property type="term" value="F:ATP binding"/>
    <property type="evidence" value="ECO:0007669"/>
    <property type="project" value="InterPro"/>
</dbReference>
<evidence type="ECO:0008006" key="2">
    <source>
        <dbReference type="Google" id="ProtNLM"/>
    </source>
</evidence>
<accession>A0A1B2F4C2</accession>
<sequence length="208" mass="23294">MAVSSSIRNQLRTTLHHELGHWLVARHFGFKAGEVSVRLEDQQVLGTSLIEPYSPVPLADTKQVRSHIFNRMVVLCAGVVADIQSRGPRVSQAVIDNVFNEGVMDETGLNDRGKVEELMFILVSIDHEASSDTDANDSRSQKIFSEAFGQADELIKEFFPKLELMATLLRQGRENAIRFEFPYERVVRAELDAIAQLSKCQPNAEISP</sequence>
<dbReference type="GO" id="GO:0004176">
    <property type="term" value="F:ATP-dependent peptidase activity"/>
    <property type="evidence" value="ECO:0007669"/>
    <property type="project" value="InterPro"/>
</dbReference>
<dbReference type="InterPro" id="IPR037219">
    <property type="entry name" value="Peptidase_M41-like"/>
</dbReference>